<reference evidence="1 2" key="1">
    <citation type="submission" date="2024-06" db="EMBL/GenBank/DDBJ databases">
        <title>Lysinibacillus zambalefons sp. nov., a Novel Firmicute Isolated from the Poon Bato Zambales Hyperalkaline Spring.</title>
        <authorList>
            <person name="Aja J.A."/>
            <person name="Lazaro J.E.H."/>
            <person name="Llorin L.D."/>
            <person name="Lim K.R."/>
            <person name="Teodosio J."/>
            <person name="Dalisay D.S."/>
        </authorList>
    </citation>
    <scope>NUCLEOTIDE SEQUENCE [LARGE SCALE GENOMIC DNA]</scope>
    <source>
        <strain evidence="1 2">M3</strain>
    </source>
</reference>
<comment type="caution">
    <text evidence="1">The sequence shown here is derived from an EMBL/GenBank/DDBJ whole genome shotgun (WGS) entry which is preliminary data.</text>
</comment>
<keyword evidence="2" id="KW-1185">Reference proteome</keyword>
<dbReference type="RefSeq" id="WP_349657827.1">
    <property type="nucleotide sequence ID" value="NZ_JBEGDG010000001.1"/>
</dbReference>
<keyword evidence="1" id="KW-0648">Protein biosynthesis</keyword>
<gene>
    <name evidence="1" type="ORF">ABNX05_00170</name>
</gene>
<organism evidence="1 2">
    <name type="scientific">Lysinibacillus zambalensis</name>
    <dbReference type="NCBI Taxonomy" id="3160866"/>
    <lineage>
        <taxon>Bacteria</taxon>
        <taxon>Bacillati</taxon>
        <taxon>Bacillota</taxon>
        <taxon>Bacilli</taxon>
        <taxon>Bacillales</taxon>
        <taxon>Bacillaceae</taxon>
        <taxon>Lysinibacillus</taxon>
    </lineage>
</organism>
<keyword evidence="1" id="KW-0396">Initiation factor</keyword>
<protein>
    <submittedName>
        <fullName evidence="1">Translation initiation factor 2</fullName>
    </submittedName>
</protein>
<sequence>MNKNTFKNQSTDSLDIFAAKLTYIGASISTLGDGIQAVAAGLALEALQNSKNDNSNDQAKQSANMKEQIDYLISELQQIKKILK</sequence>
<dbReference type="Proteomes" id="UP001478862">
    <property type="component" value="Unassembled WGS sequence"/>
</dbReference>
<dbReference type="EMBL" id="JBEGDG010000001">
    <property type="protein sequence ID" value="MEQ6353028.1"/>
    <property type="molecule type" value="Genomic_DNA"/>
</dbReference>
<dbReference type="GO" id="GO:0003743">
    <property type="term" value="F:translation initiation factor activity"/>
    <property type="evidence" value="ECO:0007669"/>
    <property type="project" value="UniProtKB-KW"/>
</dbReference>
<name>A0ABV1MP59_9BACI</name>
<evidence type="ECO:0000313" key="1">
    <source>
        <dbReference type="EMBL" id="MEQ6353028.1"/>
    </source>
</evidence>
<proteinExistence type="predicted"/>
<accession>A0ABV1MP59</accession>
<evidence type="ECO:0000313" key="2">
    <source>
        <dbReference type="Proteomes" id="UP001478862"/>
    </source>
</evidence>